<dbReference type="Proteomes" id="UP001642360">
    <property type="component" value="Unassembled WGS sequence"/>
</dbReference>
<evidence type="ECO:0000313" key="4">
    <source>
        <dbReference type="EMBL" id="CAK9146926.1"/>
    </source>
</evidence>
<dbReference type="Gene3D" id="3.10.660.10">
    <property type="entry name" value="DPH Zinc finger"/>
    <property type="match status" value="1"/>
</dbReference>
<dbReference type="PROSITE" id="PS51074">
    <property type="entry name" value="DPH_MB"/>
    <property type="match status" value="1"/>
</dbReference>
<dbReference type="EMBL" id="CAUOFW020001625">
    <property type="protein sequence ID" value="CAK9146926.1"/>
    <property type="molecule type" value="Genomic_DNA"/>
</dbReference>
<evidence type="ECO:0000256" key="2">
    <source>
        <dbReference type="ARBA" id="ARBA00023004"/>
    </source>
</evidence>
<proteinExistence type="predicted"/>
<evidence type="ECO:0000256" key="1">
    <source>
        <dbReference type="ARBA" id="ARBA00022723"/>
    </source>
</evidence>
<accession>A0ABC8RPL4</accession>
<evidence type="ECO:0000313" key="5">
    <source>
        <dbReference type="Proteomes" id="UP001642360"/>
    </source>
</evidence>
<dbReference type="SUPFAM" id="SSF144217">
    <property type="entry name" value="CSL zinc finger"/>
    <property type="match status" value="1"/>
</dbReference>
<evidence type="ECO:0000259" key="3">
    <source>
        <dbReference type="PROSITE" id="PS51074"/>
    </source>
</evidence>
<name>A0ABC8RPL4_9AQUA</name>
<keyword evidence="5" id="KW-1185">Reference proteome</keyword>
<dbReference type="InterPro" id="IPR007872">
    <property type="entry name" value="DPH_MB_dom"/>
</dbReference>
<dbReference type="AlphaFoldDB" id="A0ABC8RPL4"/>
<comment type="caution">
    <text evidence="4">The sequence shown here is derived from an EMBL/GenBank/DDBJ whole genome shotgun (WGS) entry which is preliminary data.</text>
</comment>
<dbReference type="InterPro" id="IPR036671">
    <property type="entry name" value="DPH_MB_sf"/>
</dbReference>
<gene>
    <name evidence="4" type="ORF">ILEXP_LOCUS14804</name>
</gene>
<dbReference type="Pfam" id="PF05207">
    <property type="entry name" value="Zn_ribbon_CSL"/>
    <property type="match status" value="1"/>
</dbReference>
<keyword evidence="2" id="KW-0408">Iron</keyword>
<keyword evidence="1" id="KW-0479">Metal-binding</keyword>
<reference evidence="4 5" key="1">
    <citation type="submission" date="2024-02" db="EMBL/GenBank/DDBJ databases">
        <authorList>
            <person name="Vignale AGUSTIN F."/>
            <person name="Sosa J E."/>
            <person name="Modenutti C."/>
        </authorList>
    </citation>
    <scope>NUCLEOTIDE SEQUENCE [LARGE SCALE GENOMIC DNA]</scope>
</reference>
<sequence length="72" mass="8490">MEWTEELQAFMYPRPCGDMFQITKEDLRIFSRFPSCSLYIIVVYNVEDFLVECDPKSKKNIKPLKQQPVALA</sequence>
<feature type="domain" description="DPH-type MB" evidence="3">
    <location>
        <begin position="1"/>
        <end position="45"/>
    </location>
</feature>
<organism evidence="4 5">
    <name type="scientific">Ilex paraguariensis</name>
    <name type="common">yerba mate</name>
    <dbReference type="NCBI Taxonomy" id="185542"/>
    <lineage>
        <taxon>Eukaryota</taxon>
        <taxon>Viridiplantae</taxon>
        <taxon>Streptophyta</taxon>
        <taxon>Embryophyta</taxon>
        <taxon>Tracheophyta</taxon>
        <taxon>Spermatophyta</taxon>
        <taxon>Magnoliopsida</taxon>
        <taxon>eudicotyledons</taxon>
        <taxon>Gunneridae</taxon>
        <taxon>Pentapetalae</taxon>
        <taxon>asterids</taxon>
        <taxon>campanulids</taxon>
        <taxon>Aquifoliales</taxon>
        <taxon>Aquifoliaceae</taxon>
        <taxon>Ilex</taxon>
    </lineage>
</organism>
<dbReference type="GO" id="GO:0046872">
    <property type="term" value="F:metal ion binding"/>
    <property type="evidence" value="ECO:0007669"/>
    <property type="project" value="UniProtKB-KW"/>
</dbReference>
<protein>
    <recommendedName>
        <fullName evidence="3">DPH-type MB domain-containing protein</fullName>
    </recommendedName>
</protein>